<feature type="region of interest" description="Disordered" evidence="1">
    <location>
        <begin position="284"/>
        <end position="404"/>
    </location>
</feature>
<feature type="domain" description="DUF2293" evidence="2">
    <location>
        <begin position="171"/>
        <end position="255"/>
    </location>
</feature>
<proteinExistence type="predicted"/>
<sequence length="809" mass="90677">MVRTRPLASHAATSAADRASTRHKRLDKQALLNNTTQSLLKAPKVSKSSRTKPPPGYTFLSVGYPDLAEKCRELSSTQKVDFRQISASKNTKADKIAGQLHRIGYHIRTDIFDDACQKLGYRIENGKLTKDSYAQSIQGFERAFGRFGIDVAQETAQKASEEDARKVKATIRELFPYIPEDEANQIFSRAWQKGSQNIGRAEHVPMARRVQLAVAAHIRHQHTDYDHLLASKSVSWLEARHNVEQACLRKLIEWRGEDPNESLDEEFQGVLEHTLVFSGDELPAEQSEPDRYADNEDSSEGEIVVEENPARLAEYERPPSAFGNARNAYGNGSGPHSRPRPSFDDGKRRSAVLAKYQQARQQPRQPSQLQHPQHTLPHVPYQAYSSYPPAPSSQHAGAAGYPQYRVEDRTPYHVEDYVRLQSPLYATSTPQPYHPTTASYHSHYPPPPQPPNIYHNQPQYHPSLAAPPPPPPTNQRPEYGHPPAHQHMPPPSAPHRQPAPNPPPIQDIPPQRFHDENGREILIDPTTHELVPLFEEETDHSRPTIAAPPALTAPPTVGFSRSIMGPNTHSRAMTIASSSHDDVFDDDDAYEPPSAIPPVSHQQLRPSKRARKQGLDISSHQRPSGGQHLPANSQTSEHLAPHRTALPSKPSSKKEKKAARRERAAREKKARKQAVKQPATVELSYDDEDDDEEYDPSQPVVQTSHRSSRPAVERNPPTSQYYVPPPPPPPPPQSVPIFDRRHVAATPIPQHGAPALIQPSHRSQPPPPMPVMQYPPHPQHYQVVPPPLPPPPPQYYHPQMPGYEAYYQR</sequence>
<feature type="compositionally biased region" description="Low complexity" evidence="1">
    <location>
        <begin position="357"/>
        <end position="387"/>
    </location>
</feature>
<feature type="compositionally biased region" description="Basic and acidic residues" evidence="1">
    <location>
        <begin position="512"/>
        <end position="522"/>
    </location>
</feature>
<dbReference type="PANTHER" id="PTHR38113">
    <property type="match status" value="1"/>
</dbReference>
<feature type="region of interest" description="Disordered" evidence="1">
    <location>
        <begin position="37"/>
        <end position="56"/>
    </location>
</feature>
<evidence type="ECO:0000256" key="1">
    <source>
        <dbReference type="SAM" id="MobiDB-lite"/>
    </source>
</evidence>
<organism evidence="3 4">
    <name type="scientific">Elsinoe australis</name>
    <dbReference type="NCBI Taxonomy" id="40998"/>
    <lineage>
        <taxon>Eukaryota</taxon>
        <taxon>Fungi</taxon>
        <taxon>Dikarya</taxon>
        <taxon>Ascomycota</taxon>
        <taxon>Pezizomycotina</taxon>
        <taxon>Dothideomycetes</taxon>
        <taxon>Dothideomycetidae</taxon>
        <taxon>Myriangiales</taxon>
        <taxon>Elsinoaceae</taxon>
        <taxon>Elsinoe</taxon>
    </lineage>
</organism>
<protein>
    <recommendedName>
        <fullName evidence="2">DUF2293 domain-containing protein</fullName>
    </recommendedName>
</protein>
<reference evidence="3 4" key="1">
    <citation type="submission" date="2018-02" db="EMBL/GenBank/DDBJ databases">
        <title>Draft genome sequences of Elsinoe sp., causing black scab on jojoba.</title>
        <authorList>
            <person name="Stodart B."/>
            <person name="Jeffress S."/>
            <person name="Ash G."/>
            <person name="Arun Chinnappa K."/>
        </authorList>
    </citation>
    <scope>NUCLEOTIDE SEQUENCE [LARGE SCALE GENOMIC DNA]</scope>
    <source>
        <strain evidence="3 4">Hillstone_2</strain>
    </source>
</reference>
<evidence type="ECO:0000259" key="2">
    <source>
        <dbReference type="Pfam" id="PF10056"/>
    </source>
</evidence>
<gene>
    <name evidence="3" type="ORF">C1H76_5491</name>
</gene>
<feature type="region of interest" description="Disordered" evidence="1">
    <location>
        <begin position="1"/>
        <end position="24"/>
    </location>
</feature>
<feature type="compositionally biased region" description="Pro residues" evidence="1">
    <location>
        <begin position="488"/>
        <end position="507"/>
    </location>
</feature>
<feature type="compositionally biased region" description="Polar residues" evidence="1">
    <location>
        <begin position="565"/>
        <end position="578"/>
    </location>
</feature>
<comment type="caution">
    <text evidence="3">The sequence shown here is derived from an EMBL/GenBank/DDBJ whole genome shotgun (WGS) entry which is preliminary data.</text>
</comment>
<feature type="compositionally biased region" description="Acidic residues" evidence="1">
    <location>
        <begin position="684"/>
        <end position="695"/>
    </location>
</feature>
<feature type="compositionally biased region" description="Polar residues" evidence="1">
    <location>
        <begin position="616"/>
        <end position="637"/>
    </location>
</feature>
<evidence type="ECO:0000313" key="4">
    <source>
        <dbReference type="Proteomes" id="UP000308133"/>
    </source>
</evidence>
<feature type="compositionally biased region" description="Acidic residues" evidence="1">
    <location>
        <begin position="295"/>
        <end position="305"/>
    </location>
</feature>
<feature type="region of interest" description="Disordered" evidence="1">
    <location>
        <begin position="423"/>
        <end position="796"/>
    </location>
</feature>
<dbReference type="PANTHER" id="PTHR38113:SF1">
    <property type="entry name" value="DUF2293 DOMAIN-CONTAINING PROTEIN"/>
    <property type="match status" value="1"/>
</dbReference>
<feature type="compositionally biased region" description="Low complexity" evidence="1">
    <location>
        <begin position="8"/>
        <end position="18"/>
    </location>
</feature>
<feature type="compositionally biased region" description="Pro residues" evidence="1">
    <location>
        <begin position="723"/>
        <end position="734"/>
    </location>
</feature>
<feature type="compositionally biased region" description="Polar residues" evidence="1">
    <location>
        <begin position="424"/>
        <end position="438"/>
    </location>
</feature>
<accession>A0A4U7AVC3</accession>
<evidence type="ECO:0000313" key="3">
    <source>
        <dbReference type="EMBL" id="TKX22383.1"/>
    </source>
</evidence>
<dbReference type="Proteomes" id="UP000308133">
    <property type="component" value="Unassembled WGS sequence"/>
</dbReference>
<feature type="compositionally biased region" description="Low complexity" evidence="1">
    <location>
        <begin position="543"/>
        <end position="556"/>
    </location>
</feature>
<dbReference type="EMBL" id="PTQR01000067">
    <property type="protein sequence ID" value="TKX22383.1"/>
    <property type="molecule type" value="Genomic_DNA"/>
</dbReference>
<name>A0A4U7AVC3_9PEZI</name>
<feature type="compositionally biased region" description="Pro residues" evidence="1">
    <location>
        <begin position="465"/>
        <end position="474"/>
    </location>
</feature>
<dbReference type="InterPro" id="IPR018744">
    <property type="entry name" value="DUF2293"/>
</dbReference>
<dbReference type="Pfam" id="PF10056">
    <property type="entry name" value="DUF2293"/>
    <property type="match status" value="1"/>
</dbReference>
<dbReference type="AlphaFoldDB" id="A0A4U7AVC3"/>
<feature type="compositionally biased region" description="Pro residues" evidence="1">
    <location>
        <begin position="764"/>
        <end position="795"/>
    </location>
</feature>